<keyword evidence="6 10" id="KW-0812">Transmembrane</keyword>
<keyword evidence="5" id="KW-0997">Cell inner membrane</keyword>
<comment type="function">
    <text evidence="1">Involved in a late step of protoheme IX synthesis.</text>
</comment>
<sequence length="438" mass="47469">MAVGRGMAVKRIFGWLLLAALAVAAALLMGDNPATVSLFWPPWRVDASFNLVLVALVAGFALLYAALRGVAWLRALPARARRWRALQHERATVGLLLQAQGYQLGGRFVRAQTAAREAIERLQQPGELPPYRGGLWVLAHLVAAQSAHALGQHGQRDAWLAAALQGTQPPHGDGVAEAREGVLLCAAEWALDAGDLQAAAQYLGQLPQGAARRIQAVRLRLRLAQARRDTHAALELARLLAKHRALSPQAAQSLLRGLWRDAVQAASDAASLLAAWRLLQGDERRDPRRALVVLRRVAQLGWPMDEPGAGLPAVVDEAIRVAWSGLDQLGDDERLQAVALVEPWLARLEGTWLARLEQAQQRAPNDVALQYLAGQAYRARGLWGKAQTLLQLAARSLPAGDVQRRAWVALAELAEQRGDADAAQQAWQQAARVGLPSV</sequence>
<dbReference type="GO" id="GO:0042168">
    <property type="term" value="P:heme metabolic process"/>
    <property type="evidence" value="ECO:0007669"/>
    <property type="project" value="InterPro"/>
</dbReference>
<feature type="transmembrane region" description="Helical" evidence="10">
    <location>
        <begin position="12"/>
        <end position="29"/>
    </location>
</feature>
<comment type="pathway">
    <text evidence="3">Porphyrin-containing compound metabolism; protoheme biosynthesis.</text>
</comment>
<dbReference type="InterPro" id="IPR010817">
    <property type="entry name" value="HemY_N"/>
</dbReference>
<dbReference type="NCBIfam" id="TIGR00540">
    <property type="entry name" value="TPR_hemY_coli"/>
    <property type="match status" value="1"/>
</dbReference>
<organism evidence="12 14">
    <name type="scientific">Tepidimonas ignava</name>
    <dbReference type="NCBI Taxonomy" id="114249"/>
    <lineage>
        <taxon>Bacteria</taxon>
        <taxon>Pseudomonadati</taxon>
        <taxon>Pseudomonadota</taxon>
        <taxon>Betaproteobacteria</taxon>
        <taxon>Burkholderiales</taxon>
        <taxon>Tepidimonas</taxon>
    </lineage>
</organism>
<dbReference type="EMBL" id="SMAH01000016">
    <property type="protein sequence ID" value="TCS95177.1"/>
    <property type="molecule type" value="Genomic_DNA"/>
</dbReference>
<evidence type="ECO:0000256" key="5">
    <source>
        <dbReference type="ARBA" id="ARBA00022519"/>
    </source>
</evidence>
<reference evidence="13 15" key="2">
    <citation type="submission" date="2019-07" db="EMBL/GenBank/DDBJ databases">
        <title>Tepidimonas ignava SPS-1037 draft genome.</title>
        <authorList>
            <person name="Da Costa M.S."/>
            <person name="Froufe H.J.C."/>
            <person name="Egas C."/>
            <person name="Albuquerque L."/>
        </authorList>
    </citation>
    <scope>NUCLEOTIDE SEQUENCE [LARGE SCALE GENOMIC DNA]</scope>
    <source>
        <strain evidence="13 15">SPS-1037</strain>
    </source>
</reference>
<accession>A0A4V6NZ95</accession>
<keyword evidence="4" id="KW-1003">Cell membrane</keyword>
<evidence type="ECO:0000256" key="3">
    <source>
        <dbReference type="ARBA" id="ARBA00004744"/>
    </source>
</evidence>
<feature type="domain" description="HemY N-terminal" evidence="11">
    <location>
        <begin position="35"/>
        <end position="151"/>
    </location>
</feature>
<dbReference type="GO" id="GO:0006779">
    <property type="term" value="P:porphyrin-containing compound biosynthetic process"/>
    <property type="evidence" value="ECO:0007669"/>
    <property type="project" value="UniProtKB-KW"/>
</dbReference>
<feature type="transmembrane region" description="Helical" evidence="10">
    <location>
        <begin position="49"/>
        <end position="73"/>
    </location>
</feature>
<dbReference type="InterPro" id="IPR005254">
    <property type="entry name" value="Heme_biosyn_assoc_TPR_pro"/>
</dbReference>
<dbReference type="Gene3D" id="1.25.40.10">
    <property type="entry name" value="Tetratricopeptide repeat domain"/>
    <property type="match status" value="1"/>
</dbReference>
<evidence type="ECO:0000256" key="9">
    <source>
        <dbReference type="ARBA" id="ARBA00023244"/>
    </source>
</evidence>
<dbReference type="UniPathway" id="UPA00252"/>
<dbReference type="EMBL" id="VJNC01000017">
    <property type="protein sequence ID" value="TSE19324.1"/>
    <property type="molecule type" value="Genomic_DNA"/>
</dbReference>
<dbReference type="SUPFAM" id="SSF48452">
    <property type="entry name" value="TPR-like"/>
    <property type="match status" value="1"/>
</dbReference>
<evidence type="ECO:0000256" key="8">
    <source>
        <dbReference type="ARBA" id="ARBA00023136"/>
    </source>
</evidence>
<evidence type="ECO:0000256" key="2">
    <source>
        <dbReference type="ARBA" id="ARBA00004429"/>
    </source>
</evidence>
<evidence type="ECO:0000256" key="7">
    <source>
        <dbReference type="ARBA" id="ARBA00022989"/>
    </source>
</evidence>
<dbReference type="Proteomes" id="UP000315577">
    <property type="component" value="Unassembled WGS sequence"/>
</dbReference>
<evidence type="ECO:0000256" key="1">
    <source>
        <dbReference type="ARBA" id="ARBA00002962"/>
    </source>
</evidence>
<evidence type="ECO:0000256" key="4">
    <source>
        <dbReference type="ARBA" id="ARBA00022475"/>
    </source>
</evidence>
<keyword evidence="8 10" id="KW-0472">Membrane</keyword>
<evidence type="ECO:0000313" key="13">
    <source>
        <dbReference type="EMBL" id="TSE19324.1"/>
    </source>
</evidence>
<dbReference type="GO" id="GO:0005886">
    <property type="term" value="C:plasma membrane"/>
    <property type="evidence" value="ECO:0007669"/>
    <property type="project" value="UniProtKB-SubCell"/>
</dbReference>
<evidence type="ECO:0000256" key="10">
    <source>
        <dbReference type="SAM" id="Phobius"/>
    </source>
</evidence>
<dbReference type="Pfam" id="PF07219">
    <property type="entry name" value="HemY_N"/>
    <property type="match status" value="1"/>
</dbReference>
<proteinExistence type="predicted"/>
<keyword evidence="7 10" id="KW-1133">Transmembrane helix</keyword>
<comment type="caution">
    <text evidence="12">The sequence shown here is derived from an EMBL/GenBank/DDBJ whole genome shotgun (WGS) entry which is preliminary data.</text>
</comment>
<evidence type="ECO:0000256" key="6">
    <source>
        <dbReference type="ARBA" id="ARBA00022692"/>
    </source>
</evidence>
<dbReference type="AlphaFoldDB" id="A0A4V6NZ95"/>
<evidence type="ECO:0000313" key="15">
    <source>
        <dbReference type="Proteomes" id="UP000315577"/>
    </source>
</evidence>
<name>A0A4V6NZ95_9BURK</name>
<gene>
    <name evidence="12" type="ORF">EDC36_11613</name>
    <name evidence="13" type="ORF">Tigna_02217</name>
</gene>
<evidence type="ECO:0000313" key="14">
    <source>
        <dbReference type="Proteomes" id="UP000295536"/>
    </source>
</evidence>
<dbReference type="Proteomes" id="UP000295536">
    <property type="component" value="Unassembled WGS sequence"/>
</dbReference>
<dbReference type="InterPro" id="IPR011990">
    <property type="entry name" value="TPR-like_helical_dom_sf"/>
</dbReference>
<protein>
    <submittedName>
        <fullName evidence="12">HemY protein</fullName>
    </submittedName>
    <submittedName>
        <fullName evidence="13">Heme biosynthesis-associated TPR protein</fullName>
    </submittedName>
</protein>
<reference evidence="12 14" key="1">
    <citation type="submission" date="2019-03" db="EMBL/GenBank/DDBJ databases">
        <title>Genomic Encyclopedia of Type Strains, Phase IV (KMG-IV): sequencing the most valuable type-strain genomes for metagenomic binning, comparative biology and taxonomic classification.</title>
        <authorList>
            <person name="Goeker M."/>
        </authorList>
    </citation>
    <scope>NUCLEOTIDE SEQUENCE [LARGE SCALE GENOMIC DNA]</scope>
    <source>
        <strain evidence="12 14">DSM 12034</strain>
    </source>
</reference>
<keyword evidence="9" id="KW-0627">Porphyrin biosynthesis</keyword>
<evidence type="ECO:0000313" key="12">
    <source>
        <dbReference type="EMBL" id="TCS95177.1"/>
    </source>
</evidence>
<comment type="subcellular location">
    <subcellularLocation>
        <location evidence="2">Cell inner membrane</location>
        <topology evidence="2">Multi-pass membrane protein</topology>
    </subcellularLocation>
</comment>
<evidence type="ECO:0000259" key="11">
    <source>
        <dbReference type="Pfam" id="PF07219"/>
    </source>
</evidence>
<keyword evidence="15" id="KW-1185">Reference proteome</keyword>